<dbReference type="SUPFAM" id="SSF53474">
    <property type="entry name" value="alpha/beta-Hydrolases"/>
    <property type="match status" value="1"/>
</dbReference>
<reference evidence="2" key="1">
    <citation type="submission" date="2020-05" db="EMBL/GenBank/DDBJ databases">
        <authorList>
            <person name="Chiriac C."/>
            <person name="Salcher M."/>
            <person name="Ghai R."/>
            <person name="Kavagutti S V."/>
        </authorList>
    </citation>
    <scope>NUCLEOTIDE SEQUENCE</scope>
</reference>
<organism evidence="2">
    <name type="scientific">freshwater metagenome</name>
    <dbReference type="NCBI Taxonomy" id="449393"/>
    <lineage>
        <taxon>unclassified sequences</taxon>
        <taxon>metagenomes</taxon>
        <taxon>ecological metagenomes</taxon>
    </lineage>
</organism>
<dbReference type="AlphaFoldDB" id="A0A6J6FL02"/>
<dbReference type="PANTHER" id="PTHR43194:SF2">
    <property type="entry name" value="PEROXISOMAL MEMBRANE PROTEIN LPX1"/>
    <property type="match status" value="1"/>
</dbReference>
<dbReference type="Pfam" id="PF08386">
    <property type="entry name" value="Abhydrolase_4"/>
    <property type="match status" value="1"/>
</dbReference>
<protein>
    <submittedName>
        <fullName evidence="2">Unannotated protein</fullName>
    </submittedName>
</protein>
<feature type="domain" description="Peptidase S33 tripeptidyl aminopeptidase-like C-terminal" evidence="1">
    <location>
        <begin position="50"/>
        <end position="99"/>
    </location>
</feature>
<sequence length="114" mass="12641">MSELLAKSRNGALRQWIHNQHALYFSKYSDRTALIGAYTVSVSHDVSEYAKGISAPVLLVTADRDEITPMAAQIKVRELLPDADMVVLHGVGHLVHYERPLETAAAIRKFLTAL</sequence>
<dbReference type="InterPro" id="IPR013595">
    <property type="entry name" value="Pept_S33_TAP-like_C"/>
</dbReference>
<dbReference type="PANTHER" id="PTHR43194">
    <property type="entry name" value="HYDROLASE ALPHA/BETA FOLD FAMILY"/>
    <property type="match status" value="1"/>
</dbReference>
<dbReference type="InterPro" id="IPR050228">
    <property type="entry name" value="Carboxylesterase_BioH"/>
</dbReference>
<dbReference type="Gene3D" id="3.40.50.1820">
    <property type="entry name" value="alpha/beta hydrolase"/>
    <property type="match status" value="1"/>
</dbReference>
<dbReference type="InterPro" id="IPR029058">
    <property type="entry name" value="AB_hydrolase_fold"/>
</dbReference>
<evidence type="ECO:0000259" key="1">
    <source>
        <dbReference type="Pfam" id="PF08386"/>
    </source>
</evidence>
<name>A0A6J6FL02_9ZZZZ</name>
<evidence type="ECO:0000313" key="2">
    <source>
        <dbReference type="EMBL" id="CAB4587875.1"/>
    </source>
</evidence>
<proteinExistence type="predicted"/>
<gene>
    <name evidence="2" type="ORF">UFOPK1788_00344</name>
</gene>
<dbReference type="EMBL" id="CAEZUE010000029">
    <property type="protein sequence ID" value="CAB4587875.1"/>
    <property type="molecule type" value="Genomic_DNA"/>
</dbReference>
<accession>A0A6J6FL02</accession>